<dbReference type="EMBL" id="LR796180">
    <property type="protein sequence ID" value="CAB4124500.1"/>
    <property type="molecule type" value="Genomic_DNA"/>
</dbReference>
<dbReference type="InterPro" id="IPR000182">
    <property type="entry name" value="GNAT_dom"/>
</dbReference>
<name>A0A6J5KW83_9CAUD</name>
<gene>
    <name evidence="2" type="ORF">UFOVP66_6</name>
</gene>
<evidence type="ECO:0000313" key="2">
    <source>
        <dbReference type="EMBL" id="CAB4124500.1"/>
    </source>
</evidence>
<dbReference type="InterPro" id="IPR016181">
    <property type="entry name" value="Acyl_CoA_acyltransferase"/>
</dbReference>
<accession>A0A6J5KW83</accession>
<proteinExistence type="predicted"/>
<evidence type="ECO:0000259" key="1">
    <source>
        <dbReference type="Pfam" id="PF00583"/>
    </source>
</evidence>
<dbReference type="Pfam" id="PF00583">
    <property type="entry name" value="Acetyltransf_1"/>
    <property type="match status" value="1"/>
</dbReference>
<dbReference type="CDD" id="cd04301">
    <property type="entry name" value="NAT_SF"/>
    <property type="match status" value="1"/>
</dbReference>
<dbReference type="SUPFAM" id="SSF55729">
    <property type="entry name" value="Acyl-CoA N-acyltransferases (Nat)"/>
    <property type="match status" value="1"/>
</dbReference>
<organism evidence="2">
    <name type="scientific">uncultured Caudovirales phage</name>
    <dbReference type="NCBI Taxonomy" id="2100421"/>
    <lineage>
        <taxon>Viruses</taxon>
        <taxon>Duplodnaviria</taxon>
        <taxon>Heunggongvirae</taxon>
        <taxon>Uroviricota</taxon>
        <taxon>Caudoviricetes</taxon>
        <taxon>Peduoviridae</taxon>
        <taxon>Maltschvirus</taxon>
        <taxon>Maltschvirus maltsch</taxon>
    </lineage>
</organism>
<dbReference type="GO" id="GO:0016747">
    <property type="term" value="F:acyltransferase activity, transferring groups other than amino-acyl groups"/>
    <property type="evidence" value="ECO:0007669"/>
    <property type="project" value="InterPro"/>
</dbReference>
<protein>
    <submittedName>
        <fullName evidence="2">Acetyltransferase domain containing protein</fullName>
    </submittedName>
</protein>
<sequence length="154" mass="16701">MGLVTIRECSVTEFCASDNLDELFSEYAAESSIEGLPVYKVNFETYKVLDQAGVIKLACAYSGDVIVGFISVLVTVLPHYSETLATVESFFVAKQYRAGGAGLRLLRWAETLVQEAKLPGLLVSAPAASILSTILPKLGYNNTNLVFFKKLPNA</sequence>
<reference evidence="2" key="1">
    <citation type="submission" date="2020-04" db="EMBL/GenBank/DDBJ databases">
        <authorList>
            <person name="Chiriac C."/>
            <person name="Salcher M."/>
            <person name="Ghai R."/>
            <person name="Kavagutti S V."/>
        </authorList>
    </citation>
    <scope>NUCLEOTIDE SEQUENCE</scope>
</reference>
<feature type="domain" description="N-acetyltransferase" evidence="1">
    <location>
        <begin position="43"/>
        <end position="116"/>
    </location>
</feature>
<keyword evidence="2" id="KW-0808">Transferase</keyword>
<dbReference type="Gene3D" id="3.40.630.30">
    <property type="match status" value="1"/>
</dbReference>